<accession>K2FUL6</accession>
<comment type="caution">
    <text evidence="1">The sequence shown here is derived from an EMBL/GenBank/DDBJ whole genome shotgun (WGS) entry which is preliminary data.</text>
</comment>
<dbReference type="AlphaFoldDB" id="K2FUL6"/>
<gene>
    <name evidence="1" type="ORF">ACD_4C00229G0001</name>
</gene>
<name>K2FUL6_9BACT</name>
<proteinExistence type="predicted"/>
<sequence>WNSLLWELLWEGGLLTKLSFWVQWNGIEKSLTWTTILTW</sequence>
<reference evidence="1" key="1">
    <citation type="journal article" date="2012" name="Science">
        <title>Fermentation, hydrogen, and sulfur metabolism in multiple uncultivated bacterial phyla.</title>
        <authorList>
            <person name="Wrighton K.C."/>
            <person name="Thomas B.C."/>
            <person name="Sharon I."/>
            <person name="Miller C.S."/>
            <person name="Castelle C.J."/>
            <person name="VerBerkmoes N.C."/>
            <person name="Wilkins M.J."/>
            <person name="Hettich R.L."/>
            <person name="Lipton M.S."/>
            <person name="Williams K.H."/>
            <person name="Long P.E."/>
            <person name="Banfield J.F."/>
        </authorList>
    </citation>
    <scope>NUCLEOTIDE SEQUENCE [LARGE SCALE GENOMIC DNA]</scope>
</reference>
<organism evidence="1">
    <name type="scientific">uncultured bacterium</name>
    <name type="common">gcode 4</name>
    <dbReference type="NCBI Taxonomy" id="1234023"/>
    <lineage>
        <taxon>Bacteria</taxon>
        <taxon>environmental samples</taxon>
    </lineage>
</organism>
<dbReference type="EMBL" id="AMFJ01000745">
    <property type="protein sequence ID" value="EKE26613.1"/>
    <property type="molecule type" value="Genomic_DNA"/>
</dbReference>
<protein>
    <submittedName>
        <fullName evidence="1">Uncharacterized protein</fullName>
    </submittedName>
</protein>
<evidence type="ECO:0000313" key="1">
    <source>
        <dbReference type="EMBL" id="EKE26613.1"/>
    </source>
</evidence>
<feature type="non-terminal residue" evidence="1">
    <location>
        <position position="1"/>
    </location>
</feature>